<reference evidence="1 2" key="1">
    <citation type="submission" date="2021-03" db="EMBL/GenBank/DDBJ databases">
        <title>Genomic Encyclopedia of Type Strains, Phase IV (KMG-IV): sequencing the most valuable type-strain genomes for metagenomic binning, comparative biology and taxonomic classification.</title>
        <authorList>
            <person name="Goeker M."/>
        </authorList>
    </citation>
    <scope>NUCLEOTIDE SEQUENCE [LARGE SCALE GENOMIC DNA]</scope>
    <source>
        <strain evidence="1 2">DSM 13372</strain>
    </source>
</reference>
<organism evidence="1 2">
    <name type="scientific">Sinorhizobium kostiense</name>
    <dbReference type="NCBI Taxonomy" id="76747"/>
    <lineage>
        <taxon>Bacteria</taxon>
        <taxon>Pseudomonadati</taxon>
        <taxon>Pseudomonadota</taxon>
        <taxon>Alphaproteobacteria</taxon>
        <taxon>Hyphomicrobiales</taxon>
        <taxon>Rhizobiaceae</taxon>
        <taxon>Sinorhizobium/Ensifer group</taxon>
        <taxon>Sinorhizobium</taxon>
    </lineage>
</organism>
<proteinExistence type="predicted"/>
<dbReference type="EMBL" id="JAGILA010000008">
    <property type="protein sequence ID" value="MBP2238491.1"/>
    <property type="molecule type" value="Genomic_DNA"/>
</dbReference>
<evidence type="ECO:0000313" key="1">
    <source>
        <dbReference type="EMBL" id="MBP2238491.1"/>
    </source>
</evidence>
<sequence>MTKLGAKLGTLSADMFWKSTSGAAHDAKDRIFYEIDTGKLFYDSNGNAAGGAVHFATLSANLALTNADFLIF</sequence>
<accession>A0ABS4R6G4</accession>
<evidence type="ECO:0000313" key="2">
    <source>
        <dbReference type="Proteomes" id="UP000730739"/>
    </source>
</evidence>
<keyword evidence="2" id="KW-1185">Reference proteome</keyword>
<comment type="caution">
    <text evidence="1">The sequence shown here is derived from an EMBL/GenBank/DDBJ whole genome shotgun (WGS) entry which is preliminary data.</text>
</comment>
<dbReference type="RefSeq" id="WP_209605568.1">
    <property type="nucleotide sequence ID" value="NZ_JAGILA010000008.1"/>
</dbReference>
<gene>
    <name evidence="1" type="ORF">J2Z31_005028</name>
</gene>
<name>A0ABS4R6G4_9HYPH</name>
<protein>
    <submittedName>
        <fullName evidence="1">Ca2+-binding RTX toxin-like protein</fullName>
    </submittedName>
</protein>
<dbReference type="Proteomes" id="UP000730739">
    <property type="component" value="Unassembled WGS sequence"/>
</dbReference>